<name>A0A174JGJ0_FLAPL</name>
<dbReference type="InterPro" id="IPR007214">
    <property type="entry name" value="YbaK/aa-tRNA-synth-assoc-dom"/>
</dbReference>
<dbReference type="GO" id="GO:0002161">
    <property type="term" value="F:aminoacyl-tRNA deacylase activity"/>
    <property type="evidence" value="ECO:0007669"/>
    <property type="project" value="InterPro"/>
</dbReference>
<gene>
    <name evidence="2" type="ORF">ERS852411_03241</name>
    <name evidence="4" type="ORF">GKE97_00640</name>
    <name evidence="3" type="ORF">PNE06_05455</name>
</gene>
<reference evidence="2 5" key="1">
    <citation type="submission" date="2015-09" db="EMBL/GenBank/DDBJ databases">
        <authorList>
            <consortium name="Pathogen Informatics"/>
        </authorList>
    </citation>
    <scope>NUCLEOTIDE SEQUENCE [LARGE SCALE GENOMIC DNA]</scope>
    <source>
        <strain evidence="2 5">2789STDY5608854</strain>
    </source>
</reference>
<dbReference type="PANTHER" id="PTHR30411:SF1">
    <property type="entry name" value="CYTOPLASMIC PROTEIN"/>
    <property type="match status" value="1"/>
</dbReference>
<dbReference type="EMBL" id="JAQLWV010000006">
    <property type="protein sequence ID" value="MDB7932514.1"/>
    <property type="molecule type" value="Genomic_DNA"/>
</dbReference>
<dbReference type="CDD" id="cd04333">
    <property type="entry name" value="ProX_deacylase"/>
    <property type="match status" value="1"/>
</dbReference>
<dbReference type="Proteomes" id="UP001211173">
    <property type="component" value="Unassembled WGS sequence"/>
</dbReference>
<evidence type="ECO:0000313" key="2">
    <source>
        <dbReference type="EMBL" id="CUP51965.1"/>
    </source>
</evidence>
<dbReference type="PANTHER" id="PTHR30411">
    <property type="entry name" value="CYTOPLASMIC PROTEIN"/>
    <property type="match status" value="1"/>
</dbReference>
<dbReference type="AlphaFoldDB" id="A0A174JGJ0"/>
<evidence type="ECO:0000313" key="6">
    <source>
        <dbReference type="Proteomes" id="UP000434475"/>
    </source>
</evidence>
<feature type="domain" description="YbaK/aminoacyl-tRNA synthetase-associated" evidence="1">
    <location>
        <begin position="27"/>
        <end position="141"/>
    </location>
</feature>
<dbReference type="InterPro" id="IPR036754">
    <property type="entry name" value="YbaK/aa-tRNA-synt-asso_dom_sf"/>
</dbReference>
<dbReference type="Pfam" id="PF04073">
    <property type="entry name" value="tRNA_edit"/>
    <property type="match status" value="1"/>
</dbReference>
<proteinExistence type="predicted"/>
<dbReference type="EMBL" id="CYZT01000385">
    <property type="protein sequence ID" value="CUP51965.1"/>
    <property type="molecule type" value="Genomic_DNA"/>
</dbReference>
<sequence>MSIETGRAYLRARGYEDRIQEFSVSSATVELAAQAVGCEPARIAKTLSFAVDGGCVLIVCAGDTKIDNTKFKAQFHTKATMLTPEQVLDFTGHAVGGVCPFGIDNPAVTTYLDVSLRRFDTVYPAAGNAASAVRLNCEELFALSNSAGWIDVCKNWH</sequence>
<dbReference type="Proteomes" id="UP000434475">
    <property type="component" value="Unassembled WGS sequence"/>
</dbReference>
<dbReference type="Gene3D" id="3.90.960.10">
    <property type="entry name" value="YbaK/aminoacyl-tRNA synthetase-associated domain"/>
    <property type="match status" value="1"/>
</dbReference>
<dbReference type="Proteomes" id="UP000095746">
    <property type="component" value="Unassembled WGS sequence"/>
</dbReference>
<dbReference type="SUPFAM" id="SSF55826">
    <property type="entry name" value="YbaK/ProRS associated domain"/>
    <property type="match status" value="1"/>
</dbReference>
<evidence type="ECO:0000313" key="3">
    <source>
        <dbReference type="EMBL" id="MDB7932514.1"/>
    </source>
</evidence>
<accession>A0A174JGJ0</accession>
<dbReference type="EMBL" id="WKPR01000001">
    <property type="protein sequence ID" value="MSB18021.1"/>
    <property type="molecule type" value="Genomic_DNA"/>
</dbReference>
<evidence type="ECO:0000313" key="4">
    <source>
        <dbReference type="EMBL" id="MSB18021.1"/>
    </source>
</evidence>
<protein>
    <submittedName>
        <fullName evidence="2">Uncharacterized conserved protein</fullName>
    </submittedName>
    <submittedName>
        <fullName evidence="4">YbaK/EbsC family protein</fullName>
    </submittedName>
</protein>
<dbReference type="RefSeq" id="WP_009256941.1">
    <property type="nucleotide sequence ID" value="NZ_BAABXT010000001.1"/>
</dbReference>
<evidence type="ECO:0000259" key="1">
    <source>
        <dbReference type="Pfam" id="PF04073"/>
    </source>
</evidence>
<reference evidence="4 6" key="2">
    <citation type="journal article" date="2019" name="Nat. Med.">
        <title>A library of human gut bacterial isolates paired with longitudinal multiomics data enables mechanistic microbiome research.</title>
        <authorList>
            <person name="Poyet M."/>
            <person name="Groussin M."/>
            <person name="Gibbons S.M."/>
            <person name="Avila-Pacheco J."/>
            <person name="Jiang X."/>
            <person name="Kearney S.M."/>
            <person name="Perrotta A.R."/>
            <person name="Berdy B."/>
            <person name="Zhao S."/>
            <person name="Lieberman T.D."/>
            <person name="Swanson P.K."/>
            <person name="Smith M."/>
            <person name="Roesemann S."/>
            <person name="Alexander J.E."/>
            <person name="Rich S.A."/>
            <person name="Livny J."/>
            <person name="Vlamakis H."/>
            <person name="Clish C."/>
            <person name="Bullock K."/>
            <person name="Deik A."/>
            <person name="Scott J."/>
            <person name="Pierce K.A."/>
            <person name="Xavier R.J."/>
            <person name="Alm E.J."/>
        </authorList>
    </citation>
    <scope>NUCLEOTIDE SEQUENCE [LARGE SCALE GENOMIC DNA]</scope>
    <source>
        <strain evidence="4 6">BIOML-A2</strain>
    </source>
</reference>
<organism evidence="4 6">
    <name type="scientific">Flavonifractor plautii</name>
    <name type="common">Fusobacterium plautii</name>
    <dbReference type="NCBI Taxonomy" id="292800"/>
    <lineage>
        <taxon>Bacteria</taxon>
        <taxon>Bacillati</taxon>
        <taxon>Bacillota</taxon>
        <taxon>Clostridia</taxon>
        <taxon>Eubacteriales</taxon>
        <taxon>Oscillospiraceae</taxon>
        <taxon>Flavonifractor</taxon>
    </lineage>
</organism>
<evidence type="ECO:0000313" key="5">
    <source>
        <dbReference type="Proteomes" id="UP000095746"/>
    </source>
</evidence>
<reference evidence="3" key="3">
    <citation type="submission" date="2023-01" db="EMBL/GenBank/DDBJ databases">
        <title>Human gut microbiome strain richness.</title>
        <authorList>
            <person name="Chen-Liaw A."/>
        </authorList>
    </citation>
    <scope>NUCLEOTIDE SEQUENCE</scope>
    <source>
        <strain evidence="3">1001287st1_F4_1001285I_161205</strain>
    </source>
</reference>